<keyword evidence="2" id="KW-0808">Transferase</keyword>
<protein>
    <recommendedName>
        <fullName evidence="4">Phospholipid/glycerol acyltransferase domain-containing protein</fullName>
    </recommendedName>
</protein>
<evidence type="ECO:0000313" key="5">
    <source>
        <dbReference type="EMBL" id="VVO04484.1"/>
    </source>
</evidence>
<dbReference type="Pfam" id="PF01553">
    <property type="entry name" value="Acyltransferase"/>
    <property type="match status" value="1"/>
</dbReference>
<dbReference type="GO" id="GO:0003841">
    <property type="term" value="F:1-acylglycerol-3-phosphate O-acyltransferase activity"/>
    <property type="evidence" value="ECO:0007669"/>
    <property type="project" value="TreeGrafter"/>
</dbReference>
<evidence type="ECO:0000256" key="3">
    <source>
        <dbReference type="ARBA" id="ARBA00023315"/>
    </source>
</evidence>
<dbReference type="RefSeq" id="WP_150765171.1">
    <property type="nucleotide sequence ID" value="NZ_CABVHW010000008.1"/>
</dbReference>
<dbReference type="InterPro" id="IPR002123">
    <property type="entry name" value="Plipid/glycerol_acylTrfase"/>
</dbReference>
<comment type="pathway">
    <text evidence="1">Lipid metabolism.</text>
</comment>
<gene>
    <name evidence="5" type="ORF">PS710_02941</name>
</gene>
<organism evidence="5 6">
    <name type="scientific">Pseudomonas fluorescens</name>
    <dbReference type="NCBI Taxonomy" id="294"/>
    <lineage>
        <taxon>Bacteria</taxon>
        <taxon>Pseudomonadati</taxon>
        <taxon>Pseudomonadota</taxon>
        <taxon>Gammaproteobacteria</taxon>
        <taxon>Pseudomonadales</taxon>
        <taxon>Pseudomonadaceae</taxon>
        <taxon>Pseudomonas</taxon>
    </lineage>
</organism>
<proteinExistence type="predicted"/>
<dbReference type="PANTHER" id="PTHR10434:SF11">
    <property type="entry name" value="1-ACYL-SN-GLYCEROL-3-PHOSPHATE ACYLTRANSFERASE"/>
    <property type="match status" value="1"/>
</dbReference>
<sequence length="206" mass="22805">MLAPAVATLIISGARLLTGARSLWLGCAPQAVQRIYFANHSSHGDFVLLWASLPPTLRSITRPVAGADYWLKSPVRRYIINRVFNGVMIDRERKDTDYNPLQPMLDALENGDSLIIFPEGTRNPEDGLLPFKSGLYHLAKAYPQAQLIPVWIANLNRVMPKGRVLPLPLLCTISFGAAIALGEEETKAQFLERSRDALLSLAEEQA</sequence>
<dbReference type="SUPFAM" id="SSF69593">
    <property type="entry name" value="Glycerol-3-phosphate (1)-acyltransferase"/>
    <property type="match status" value="1"/>
</dbReference>
<evidence type="ECO:0000256" key="2">
    <source>
        <dbReference type="ARBA" id="ARBA00022679"/>
    </source>
</evidence>
<keyword evidence="3" id="KW-0012">Acyltransferase</keyword>
<dbReference type="PANTHER" id="PTHR10434">
    <property type="entry name" value="1-ACYL-SN-GLYCEROL-3-PHOSPHATE ACYLTRANSFERASE"/>
    <property type="match status" value="1"/>
</dbReference>
<dbReference type="GO" id="GO:0006654">
    <property type="term" value="P:phosphatidic acid biosynthetic process"/>
    <property type="evidence" value="ECO:0007669"/>
    <property type="project" value="TreeGrafter"/>
</dbReference>
<evidence type="ECO:0000256" key="1">
    <source>
        <dbReference type="ARBA" id="ARBA00005189"/>
    </source>
</evidence>
<accession>A0A5E7D900</accession>
<reference evidence="5 6" key="1">
    <citation type="submission" date="2019-09" db="EMBL/GenBank/DDBJ databases">
        <authorList>
            <person name="Chandra G."/>
            <person name="Truman W A."/>
        </authorList>
    </citation>
    <scope>NUCLEOTIDE SEQUENCE [LARGE SCALE GENOMIC DNA]</scope>
    <source>
        <strain evidence="5">PS710</strain>
    </source>
</reference>
<name>A0A5E7D900_PSEFL</name>
<evidence type="ECO:0000313" key="6">
    <source>
        <dbReference type="Proteomes" id="UP000381093"/>
    </source>
</evidence>
<dbReference type="CDD" id="cd07989">
    <property type="entry name" value="LPLAT_AGPAT-like"/>
    <property type="match status" value="1"/>
</dbReference>
<dbReference type="AlphaFoldDB" id="A0A5E7D900"/>
<evidence type="ECO:0000259" key="4">
    <source>
        <dbReference type="SMART" id="SM00563"/>
    </source>
</evidence>
<dbReference type="Proteomes" id="UP000381093">
    <property type="component" value="Unassembled WGS sequence"/>
</dbReference>
<dbReference type="EMBL" id="CABVHW010000008">
    <property type="protein sequence ID" value="VVO04484.1"/>
    <property type="molecule type" value="Genomic_DNA"/>
</dbReference>
<feature type="domain" description="Phospholipid/glycerol acyltransferase" evidence="4">
    <location>
        <begin position="34"/>
        <end position="155"/>
    </location>
</feature>
<dbReference type="SMART" id="SM00563">
    <property type="entry name" value="PlsC"/>
    <property type="match status" value="1"/>
</dbReference>